<dbReference type="eggNOG" id="COG1482">
    <property type="taxonomic scope" value="Bacteria"/>
</dbReference>
<name>A0A097ASH4_THEKI</name>
<evidence type="ECO:0000256" key="2">
    <source>
        <dbReference type="ARBA" id="ARBA00022833"/>
    </source>
</evidence>
<organism evidence="9 10">
    <name type="scientific">Thermoanaerobacter kivui</name>
    <name type="common">Acetogenium kivui</name>
    <dbReference type="NCBI Taxonomy" id="2325"/>
    <lineage>
        <taxon>Bacteria</taxon>
        <taxon>Bacillati</taxon>
        <taxon>Bacillota</taxon>
        <taxon>Clostridia</taxon>
        <taxon>Thermoanaerobacterales</taxon>
        <taxon>Thermoanaerobacteraceae</taxon>
        <taxon>Thermoanaerobacter</taxon>
    </lineage>
</organism>
<keyword evidence="1 5" id="KW-0479">Metal-binding</keyword>
<dbReference type="PANTHER" id="PTHR42742:SF3">
    <property type="entry name" value="FRUCTOKINASE"/>
    <property type="match status" value="1"/>
</dbReference>
<dbReference type="GO" id="GO:0005975">
    <property type="term" value="P:carbohydrate metabolic process"/>
    <property type="evidence" value="ECO:0007669"/>
    <property type="project" value="InterPro"/>
</dbReference>
<dbReference type="PIRSF" id="PIRSF036894">
    <property type="entry name" value="PMI_Firm_short"/>
    <property type="match status" value="1"/>
</dbReference>
<dbReference type="Gene3D" id="2.60.120.10">
    <property type="entry name" value="Jelly Rolls"/>
    <property type="match status" value="2"/>
</dbReference>
<dbReference type="InterPro" id="IPR011051">
    <property type="entry name" value="RmlC_Cupin_sf"/>
</dbReference>
<dbReference type="Pfam" id="PF21621">
    <property type="entry name" value="MPI_cupin_dom"/>
    <property type="match status" value="1"/>
</dbReference>
<dbReference type="CDD" id="cd07010">
    <property type="entry name" value="cupin_PMI_type_I_N_bac"/>
    <property type="match status" value="1"/>
</dbReference>
<feature type="active site" evidence="6">
    <location>
        <position position="195"/>
    </location>
</feature>
<dbReference type="GO" id="GO:0008270">
    <property type="term" value="F:zinc ion binding"/>
    <property type="evidence" value="ECO:0007669"/>
    <property type="project" value="InterPro"/>
</dbReference>
<dbReference type="Proteomes" id="UP000029669">
    <property type="component" value="Chromosome"/>
</dbReference>
<dbReference type="GO" id="GO:0004476">
    <property type="term" value="F:mannose-6-phosphate isomerase activity"/>
    <property type="evidence" value="ECO:0007669"/>
    <property type="project" value="InterPro"/>
</dbReference>
<protein>
    <recommendedName>
        <fullName evidence="3">Phosphohexomutase</fullName>
    </recommendedName>
    <alternativeName>
        <fullName evidence="4">Phosphomannose isomerase</fullName>
    </alternativeName>
</protein>
<dbReference type="InterPro" id="IPR049071">
    <property type="entry name" value="MPI_cupin_dom"/>
</dbReference>
<accession>A0A097ASH4</accession>
<dbReference type="STRING" id="2325.TKV_c16180"/>
<feature type="binding site" evidence="5">
    <location>
        <position position="175"/>
    </location>
    <ligand>
        <name>Zn(2+)</name>
        <dbReference type="ChEBI" id="CHEBI:29105"/>
    </ligand>
</feature>
<dbReference type="Pfam" id="PF20511">
    <property type="entry name" value="PMI_typeI_cat"/>
    <property type="match status" value="1"/>
</dbReference>
<evidence type="ECO:0000313" key="9">
    <source>
        <dbReference type="EMBL" id="AIS52775.1"/>
    </source>
</evidence>
<feature type="binding site" evidence="5">
    <location>
        <position position="99"/>
    </location>
    <ligand>
        <name>Zn(2+)</name>
        <dbReference type="ChEBI" id="CHEBI:29105"/>
    </ligand>
</feature>
<keyword evidence="10" id="KW-1185">Reference proteome</keyword>
<evidence type="ECO:0000256" key="1">
    <source>
        <dbReference type="ARBA" id="ARBA00022723"/>
    </source>
</evidence>
<dbReference type="InterPro" id="IPR051804">
    <property type="entry name" value="Carb_Metab_Reg_Kinase/Isom"/>
</dbReference>
<evidence type="ECO:0000256" key="6">
    <source>
        <dbReference type="PIRSR" id="PIRSR036894-2"/>
    </source>
</evidence>
<dbReference type="AlphaFoldDB" id="A0A097ASH4"/>
<dbReference type="HOGENOM" id="CLU_020529_0_1_9"/>
<dbReference type="RefSeq" id="WP_049685471.1">
    <property type="nucleotide sequence ID" value="NZ_CP009170.1"/>
</dbReference>
<dbReference type="InterPro" id="IPR046457">
    <property type="entry name" value="PMI_typeI_cat"/>
</dbReference>
<dbReference type="KEGG" id="tki:TKV_c16180"/>
<evidence type="ECO:0000256" key="3">
    <source>
        <dbReference type="ARBA" id="ARBA00029741"/>
    </source>
</evidence>
<dbReference type="OrthoDB" id="9808275at2"/>
<feature type="binding site" evidence="5">
    <location>
        <position position="117"/>
    </location>
    <ligand>
        <name>Zn(2+)</name>
        <dbReference type="ChEBI" id="CHEBI:29105"/>
    </ligand>
</feature>
<evidence type="ECO:0000256" key="4">
    <source>
        <dbReference type="ARBA" id="ARBA00030762"/>
    </source>
</evidence>
<dbReference type="InterPro" id="IPR014710">
    <property type="entry name" value="RmlC-like_jellyroll"/>
</dbReference>
<keyword evidence="9" id="KW-0413">Isomerase</keyword>
<comment type="cofactor">
    <cofactor evidence="5">
        <name>Zn(2+)</name>
        <dbReference type="ChEBI" id="CHEBI:29105"/>
    </cofactor>
    <text evidence="5">Binds 1 zinc ion per subunit.</text>
</comment>
<evidence type="ECO:0000256" key="5">
    <source>
        <dbReference type="PIRSR" id="PIRSR036894-1"/>
    </source>
</evidence>
<sequence length="318" mass="36151">MQPMKFRPIFMERIWGGNALRERFGFDIPLDKKVGELWTISDNRTAVSIVDGGEFDGEKLNVVAEKFSDEIYGKGIKYQRFPLLIKIIDAQDKLSVQVHPDDEYAFKHENGDSGKTEMWYIIDAKPGAKLVCGLKEGTTKEEFKKLLQEERLEECLKEVEVQAGDVVYILSGMVHAIGEGILICEIQQNSDLTYRIYDYNRVDEFGRKRELHVEKALEVIDFDLKTDKIVPQFENIEGGQISHVVKSPYFDVSIIKVEKEVELNTGGKFNTLTAVEGSCEIRYDNLNINLKAGETVLIPAAIQKYLLVGNCKILKAYV</sequence>
<evidence type="ECO:0000259" key="7">
    <source>
        <dbReference type="Pfam" id="PF20511"/>
    </source>
</evidence>
<evidence type="ECO:0000313" key="10">
    <source>
        <dbReference type="Proteomes" id="UP000029669"/>
    </source>
</evidence>
<dbReference type="EMBL" id="CP009170">
    <property type="protein sequence ID" value="AIS52775.1"/>
    <property type="molecule type" value="Genomic_DNA"/>
</dbReference>
<reference evidence="10" key="1">
    <citation type="journal article" date="2015" name="Genome Announc.">
        <title>Whole-Genome Sequences of 80 Environmental and Clinical Isolates of Burkholderia pseudomallei.</title>
        <authorList>
            <person name="Johnson S.L."/>
            <person name="Baker A.L."/>
            <person name="Chain P.S."/>
            <person name="Currie B.J."/>
            <person name="Daligault H.E."/>
            <person name="Davenport K.W."/>
            <person name="Davis C.B."/>
            <person name="Inglis T.J."/>
            <person name="Kaestli M."/>
            <person name="Koren S."/>
            <person name="Mayo M."/>
            <person name="Merritt A.J."/>
            <person name="Price E.P."/>
            <person name="Sarovich D.S."/>
            <person name="Warner J."/>
            <person name="Rosovitz M.J."/>
        </authorList>
    </citation>
    <scope>NUCLEOTIDE SEQUENCE [LARGE SCALE GENOMIC DNA]</scope>
    <source>
        <strain evidence="10">DSM 2030</strain>
    </source>
</reference>
<evidence type="ECO:0000259" key="8">
    <source>
        <dbReference type="Pfam" id="PF21621"/>
    </source>
</evidence>
<dbReference type="PANTHER" id="PTHR42742">
    <property type="entry name" value="TRANSCRIPTIONAL REPRESSOR MPRA"/>
    <property type="match status" value="1"/>
</dbReference>
<feature type="domain" description="Phosphomannose isomerase type I catalytic" evidence="7">
    <location>
        <begin position="6"/>
        <end position="106"/>
    </location>
</feature>
<feature type="domain" description="Mannose-6-phosphate isomerase cupin" evidence="8">
    <location>
        <begin position="242"/>
        <end position="317"/>
    </location>
</feature>
<gene>
    <name evidence="9" type="primary">gmuF</name>
    <name evidence="9" type="ORF">TKV_c16180</name>
</gene>
<proteinExistence type="predicted"/>
<dbReference type="InterPro" id="IPR014628">
    <property type="entry name" value="Man6P_isomerase_Firm_short"/>
</dbReference>
<keyword evidence="2 5" id="KW-0862">Zinc</keyword>
<dbReference type="SUPFAM" id="SSF51182">
    <property type="entry name" value="RmlC-like cupins"/>
    <property type="match status" value="1"/>
</dbReference>